<proteinExistence type="inferred from homology"/>
<feature type="domain" description="Pectinesterase catalytic" evidence="6">
    <location>
        <begin position="195"/>
        <end position="317"/>
    </location>
</feature>
<feature type="signal peptide" evidence="5">
    <location>
        <begin position="1"/>
        <end position="20"/>
    </location>
</feature>
<sequence length="423" mass="45350">MKTLSVSRLALALISGAALSACSSTPPESQPSTQQAPGTQARPVLSAGEAQNYTRERYFSDRDPQQPAWQPAPVTVAQTADFVVGPAGEAGVTHTTLQAAVDAAIEKRTSRRQYIAIMPGNYEGTLYIPAASGSVTLYGLGDNPEAVKIVSAINGHSALSDWRHTVNPSGKYMPGKPAWYMYDSCQRQHSATAGLMCSAVVWSQNNGLQLKNLTIANTLGDASGEGDNPGVALRTDGDKTQLDRVNILGRQNTLLFTNSDVHNQMRNDGQPRTLVTDSYIEGDVDMVAGRGAAVFDNTEFRLVNSRTQKEGYVFAPATLPGIYYGFLAINSRFVASGEGVAQLGRAWDLGAGASGYQPGQTANGQVAIRDSVINAGFNREKPWGDASVSLRPFSGNVAEQRNLNDPQYNRMWEYQNHGAGSQE</sequence>
<keyword evidence="7" id="KW-0449">Lipoprotein</keyword>
<dbReference type="eggNOG" id="COG4677">
    <property type="taxonomic scope" value="Bacteria"/>
</dbReference>
<keyword evidence="5" id="KW-0732">Signal</keyword>
<gene>
    <name evidence="7" type="primary">ybhC</name>
    <name evidence="7" type="ordered locus">EBL_c26240</name>
</gene>
<evidence type="ECO:0000313" key="8">
    <source>
        <dbReference type="Proteomes" id="UP000001955"/>
    </source>
</evidence>
<dbReference type="InterPro" id="IPR011050">
    <property type="entry name" value="Pectin_lyase_fold/virulence"/>
</dbReference>
<dbReference type="InterPro" id="IPR012334">
    <property type="entry name" value="Pectin_lyas_fold"/>
</dbReference>
<keyword evidence="8" id="KW-1185">Reference proteome</keyword>
<accession>K6UPE7</accession>
<feature type="compositionally biased region" description="Low complexity" evidence="4">
    <location>
        <begin position="21"/>
        <end position="37"/>
    </location>
</feature>
<dbReference type="NCBIfam" id="NF007822">
    <property type="entry name" value="PRK10531.1"/>
    <property type="match status" value="1"/>
</dbReference>
<evidence type="ECO:0000256" key="4">
    <source>
        <dbReference type="SAM" id="MobiDB-lite"/>
    </source>
</evidence>
<dbReference type="Pfam" id="PF01095">
    <property type="entry name" value="Pectinesterase"/>
    <property type="match status" value="1"/>
</dbReference>
<dbReference type="GO" id="GO:0030599">
    <property type="term" value="F:pectinesterase activity"/>
    <property type="evidence" value="ECO:0007669"/>
    <property type="project" value="InterPro"/>
</dbReference>
<protein>
    <submittedName>
        <fullName evidence="7">Putative lipoprotein YbhC</fullName>
    </submittedName>
</protein>
<dbReference type="PANTHER" id="PTHR31321">
    <property type="entry name" value="ACYL-COA THIOESTER HYDROLASE YBHC-RELATED"/>
    <property type="match status" value="1"/>
</dbReference>
<dbReference type="AlphaFoldDB" id="I2BB06"/>
<name>I2BB06_SHIBC</name>
<dbReference type="KEGG" id="ebt:EBL_c26240"/>
<dbReference type="OrthoDB" id="264773at2"/>
<dbReference type="SUPFAM" id="SSF51126">
    <property type="entry name" value="Pectin lyase-like"/>
    <property type="match status" value="1"/>
</dbReference>
<dbReference type="Proteomes" id="UP000001955">
    <property type="component" value="Chromosome"/>
</dbReference>
<dbReference type="InterPro" id="IPR000070">
    <property type="entry name" value="Pectinesterase_cat"/>
</dbReference>
<dbReference type="PANTHER" id="PTHR31321:SF57">
    <property type="entry name" value="PECTINESTERASE 53-RELATED"/>
    <property type="match status" value="1"/>
</dbReference>
<organism evidence="7 8">
    <name type="scientific">Shimwellia blattae (strain ATCC 29907 / DSM 4481 / JCM 1650 / NBRC 105725 / CDC 9005-74)</name>
    <name type="common">Escherichia blattae</name>
    <dbReference type="NCBI Taxonomy" id="630626"/>
    <lineage>
        <taxon>Bacteria</taxon>
        <taxon>Pseudomonadati</taxon>
        <taxon>Pseudomonadota</taxon>
        <taxon>Gammaproteobacteria</taxon>
        <taxon>Enterobacterales</taxon>
        <taxon>Enterobacteriaceae</taxon>
        <taxon>Shimwellia</taxon>
    </lineage>
</organism>
<evidence type="ECO:0000256" key="5">
    <source>
        <dbReference type="SAM" id="SignalP"/>
    </source>
</evidence>
<dbReference type="PROSITE" id="PS51257">
    <property type="entry name" value="PROKAR_LIPOPROTEIN"/>
    <property type="match status" value="1"/>
</dbReference>
<keyword evidence="2" id="KW-0378">Hydrolase</keyword>
<dbReference type="Gene3D" id="2.160.20.10">
    <property type="entry name" value="Single-stranded right-handed beta-helix, Pectin lyase-like"/>
    <property type="match status" value="1"/>
</dbReference>
<dbReference type="STRING" id="630626.EBL_c26240"/>
<evidence type="ECO:0000256" key="2">
    <source>
        <dbReference type="ARBA" id="ARBA00022801"/>
    </source>
</evidence>
<comment type="similarity">
    <text evidence="1">Belongs to the pectinesterase family.</text>
</comment>
<keyword evidence="3" id="KW-0063">Aspartyl esterase</keyword>
<evidence type="ECO:0000259" key="6">
    <source>
        <dbReference type="Pfam" id="PF01095"/>
    </source>
</evidence>
<dbReference type="EMBL" id="CP001560">
    <property type="protein sequence ID" value="AFJ47710.1"/>
    <property type="molecule type" value="Genomic_DNA"/>
</dbReference>
<dbReference type="GO" id="GO:0042545">
    <property type="term" value="P:cell wall modification"/>
    <property type="evidence" value="ECO:0007669"/>
    <property type="project" value="InterPro"/>
</dbReference>
<accession>I2BB06</accession>
<dbReference type="HOGENOM" id="CLU_012243_5_0_6"/>
<dbReference type="PATRIC" id="fig|630626.3.peg.2556"/>
<evidence type="ECO:0000256" key="3">
    <source>
        <dbReference type="ARBA" id="ARBA00023085"/>
    </source>
</evidence>
<dbReference type="GO" id="GO:0009279">
    <property type="term" value="C:cell outer membrane"/>
    <property type="evidence" value="ECO:0007669"/>
    <property type="project" value="TreeGrafter"/>
</dbReference>
<feature type="chain" id="PRO_5011110382" evidence="5">
    <location>
        <begin position="21"/>
        <end position="423"/>
    </location>
</feature>
<dbReference type="RefSeq" id="WP_002439361.1">
    <property type="nucleotide sequence ID" value="NC_017910.1"/>
</dbReference>
<feature type="region of interest" description="Disordered" evidence="4">
    <location>
        <begin position="21"/>
        <end position="45"/>
    </location>
</feature>
<evidence type="ECO:0000256" key="1">
    <source>
        <dbReference type="ARBA" id="ARBA00008891"/>
    </source>
</evidence>
<evidence type="ECO:0000313" key="7">
    <source>
        <dbReference type="EMBL" id="AFJ47710.1"/>
    </source>
</evidence>
<reference evidence="7 8" key="1">
    <citation type="journal article" date="2012" name="J. Bacteriol.">
        <title>Complete genome sequence of the B12-producing Shimwellia blattae strain DSM 4481, isolated from a cockroach.</title>
        <authorList>
            <person name="Brzuszkiewicz E."/>
            <person name="Waschkowitz T."/>
            <person name="Wiezer A."/>
            <person name="Daniel R."/>
        </authorList>
    </citation>
    <scope>NUCLEOTIDE SEQUENCE [LARGE SCALE GENOMIC DNA]</scope>
    <source>
        <strain evidence="8">ATCC 29907 / DSM 4481 / JCM 1650 / NBRC 105725 / CDC 9005-74</strain>
    </source>
</reference>